<evidence type="ECO:0000256" key="1">
    <source>
        <dbReference type="SAM" id="MobiDB-lite"/>
    </source>
</evidence>
<accession>A0AAD7G357</accession>
<evidence type="ECO:0000313" key="3">
    <source>
        <dbReference type="Proteomes" id="UP001221757"/>
    </source>
</evidence>
<feature type="compositionally biased region" description="Polar residues" evidence="1">
    <location>
        <begin position="229"/>
        <end position="242"/>
    </location>
</feature>
<reference evidence="2" key="1">
    <citation type="submission" date="2023-03" db="EMBL/GenBank/DDBJ databases">
        <title>Massive genome expansion in bonnet fungi (Mycena s.s.) driven by repeated elements and novel gene families across ecological guilds.</title>
        <authorList>
            <consortium name="Lawrence Berkeley National Laboratory"/>
            <person name="Harder C.B."/>
            <person name="Miyauchi S."/>
            <person name="Viragh M."/>
            <person name="Kuo A."/>
            <person name="Thoen E."/>
            <person name="Andreopoulos B."/>
            <person name="Lu D."/>
            <person name="Skrede I."/>
            <person name="Drula E."/>
            <person name="Henrissat B."/>
            <person name="Morin E."/>
            <person name="Kohler A."/>
            <person name="Barry K."/>
            <person name="LaButti K."/>
            <person name="Morin E."/>
            <person name="Salamov A."/>
            <person name="Lipzen A."/>
            <person name="Mereny Z."/>
            <person name="Hegedus B."/>
            <person name="Baldrian P."/>
            <person name="Stursova M."/>
            <person name="Weitz H."/>
            <person name="Taylor A."/>
            <person name="Grigoriev I.V."/>
            <person name="Nagy L.G."/>
            <person name="Martin F."/>
            <person name="Kauserud H."/>
        </authorList>
    </citation>
    <scope>NUCLEOTIDE SEQUENCE</scope>
    <source>
        <strain evidence="2">CBHHK067</strain>
    </source>
</reference>
<feature type="region of interest" description="Disordered" evidence="1">
    <location>
        <begin position="109"/>
        <end position="129"/>
    </location>
</feature>
<dbReference type="EMBL" id="JARKIE010000250">
    <property type="protein sequence ID" value="KAJ7661246.1"/>
    <property type="molecule type" value="Genomic_DNA"/>
</dbReference>
<proteinExistence type="predicted"/>
<gene>
    <name evidence="2" type="ORF">B0H17DRAFT_1094347</name>
</gene>
<dbReference type="Proteomes" id="UP001221757">
    <property type="component" value="Unassembled WGS sequence"/>
</dbReference>
<dbReference type="AlphaFoldDB" id="A0AAD7G357"/>
<sequence>MDARQMAPRVVDTAEVSVMIESNVGSVESAAEAKMIEVAVVGAPVVVDLPSSIQFVDPAPISPGVSQSQPQDVQVTLDTGMPATSDETAHPSALLCDAGSSKRIYLRALGKPQQPEVNEQGPRPTESRGVMGALISELKTRLAMGKKSTAGRPVGTPSPTKGAFVIISRSDCRRSDKENMAMTSELQQAFARRRSGGSFISGSCRNGAEPSPQPQDRRPLAPVRGVGNVQRTLGTPSPQTSPDRLPSPININTNLPGADCTTELVTTAFGTRKVRRMVIPPVLEGSLPSRDPRIIMELNCLRAQQKVGGGSTVVGGGITVSRGLET</sequence>
<keyword evidence="3" id="KW-1185">Reference proteome</keyword>
<organism evidence="2 3">
    <name type="scientific">Mycena rosella</name>
    <name type="common">Pink bonnet</name>
    <name type="synonym">Agaricus rosellus</name>
    <dbReference type="NCBI Taxonomy" id="1033263"/>
    <lineage>
        <taxon>Eukaryota</taxon>
        <taxon>Fungi</taxon>
        <taxon>Dikarya</taxon>
        <taxon>Basidiomycota</taxon>
        <taxon>Agaricomycotina</taxon>
        <taxon>Agaricomycetes</taxon>
        <taxon>Agaricomycetidae</taxon>
        <taxon>Agaricales</taxon>
        <taxon>Marasmiineae</taxon>
        <taxon>Mycenaceae</taxon>
        <taxon>Mycena</taxon>
    </lineage>
</organism>
<feature type="region of interest" description="Disordered" evidence="1">
    <location>
        <begin position="197"/>
        <end position="248"/>
    </location>
</feature>
<evidence type="ECO:0000313" key="2">
    <source>
        <dbReference type="EMBL" id="KAJ7661246.1"/>
    </source>
</evidence>
<comment type="caution">
    <text evidence="2">The sequence shown here is derived from an EMBL/GenBank/DDBJ whole genome shotgun (WGS) entry which is preliminary data.</text>
</comment>
<protein>
    <submittedName>
        <fullName evidence="2">Uncharacterized protein</fullName>
    </submittedName>
</protein>
<name>A0AAD7G357_MYCRO</name>